<dbReference type="SUPFAM" id="SSF52540">
    <property type="entry name" value="P-loop containing nucleoside triphosphate hydrolases"/>
    <property type="match status" value="1"/>
</dbReference>
<reference evidence="6" key="1">
    <citation type="submission" date="2016-06" db="EMBL/GenBank/DDBJ databases">
        <title>Parallel loss of symbiosis genes in relatives of nitrogen-fixing non-legume Parasponia.</title>
        <authorList>
            <person name="Van Velzen R."/>
            <person name="Holmer R."/>
            <person name="Bu F."/>
            <person name="Rutten L."/>
            <person name="Van Zeijl A."/>
            <person name="Liu W."/>
            <person name="Santuari L."/>
            <person name="Cao Q."/>
            <person name="Sharma T."/>
            <person name="Shen D."/>
            <person name="Roswanjaya Y."/>
            <person name="Wardhani T."/>
            <person name="Kalhor M.S."/>
            <person name="Jansen J."/>
            <person name="Van den Hoogen J."/>
            <person name="Gungor B."/>
            <person name="Hartog M."/>
            <person name="Hontelez J."/>
            <person name="Verver J."/>
            <person name="Yang W.-C."/>
            <person name="Schijlen E."/>
            <person name="Repin R."/>
            <person name="Schilthuizen M."/>
            <person name="Schranz E."/>
            <person name="Heidstra R."/>
            <person name="Miyata K."/>
            <person name="Fedorova E."/>
            <person name="Kohlen W."/>
            <person name="Bisseling T."/>
            <person name="Smit S."/>
            <person name="Geurts R."/>
        </authorList>
    </citation>
    <scope>NUCLEOTIDE SEQUENCE [LARGE SCALE GENOMIC DNA]</scope>
    <source>
        <strain evidence="6">cv. WU1-14</strain>
    </source>
</reference>
<evidence type="ECO:0000259" key="3">
    <source>
        <dbReference type="Pfam" id="PF00931"/>
    </source>
</evidence>
<evidence type="ECO:0000313" key="6">
    <source>
        <dbReference type="Proteomes" id="UP000237105"/>
    </source>
</evidence>
<feature type="domain" description="Disease resistance protein winged helix" evidence="4">
    <location>
        <begin position="226"/>
        <end position="274"/>
    </location>
</feature>
<dbReference type="Gene3D" id="1.10.10.10">
    <property type="entry name" value="Winged helix-like DNA-binding domain superfamily/Winged helix DNA-binding domain"/>
    <property type="match status" value="1"/>
</dbReference>
<evidence type="ECO:0000256" key="1">
    <source>
        <dbReference type="ARBA" id="ARBA00022737"/>
    </source>
</evidence>
<accession>A0A2P5CQI4</accession>
<keyword evidence="6" id="KW-1185">Reference proteome</keyword>
<dbReference type="Pfam" id="PF23559">
    <property type="entry name" value="WHD_DRP"/>
    <property type="match status" value="1"/>
</dbReference>
<protein>
    <submittedName>
        <fullName evidence="5">NB-ARC domain containing protein</fullName>
    </submittedName>
</protein>
<dbReference type="FunFam" id="1.10.10.10:FF:000322">
    <property type="entry name" value="Probable disease resistance protein At1g63360"/>
    <property type="match status" value="1"/>
</dbReference>
<proteinExistence type="predicted"/>
<dbReference type="InterPro" id="IPR027417">
    <property type="entry name" value="P-loop_NTPase"/>
</dbReference>
<dbReference type="Gene3D" id="1.10.8.430">
    <property type="entry name" value="Helical domain of apoptotic protease-activating factors"/>
    <property type="match status" value="1"/>
</dbReference>
<dbReference type="GO" id="GO:0043531">
    <property type="term" value="F:ADP binding"/>
    <property type="evidence" value="ECO:0007669"/>
    <property type="project" value="InterPro"/>
</dbReference>
<dbReference type="PANTHER" id="PTHR36766">
    <property type="entry name" value="PLANT BROAD-SPECTRUM MILDEW RESISTANCE PROTEIN RPW8"/>
    <property type="match status" value="1"/>
</dbReference>
<keyword evidence="1" id="KW-0677">Repeat</keyword>
<dbReference type="STRING" id="3476.A0A2P5CQI4"/>
<dbReference type="Gene3D" id="3.40.50.300">
    <property type="entry name" value="P-loop containing nucleotide triphosphate hydrolases"/>
    <property type="match status" value="1"/>
</dbReference>
<dbReference type="GO" id="GO:0006952">
    <property type="term" value="P:defense response"/>
    <property type="evidence" value="ECO:0007669"/>
    <property type="project" value="UniProtKB-KW"/>
</dbReference>
<dbReference type="InterPro" id="IPR058922">
    <property type="entry name" value="WHD_DRP"/>
</dbReference>
<evidence type="ECO:0000313" key="5">
    <source>
        <dbReference type="EMBL" id="PON63317.1"/>
    </source>
</evidence>
<feature type="domain" description="NB-ARC" evidence="3">
    <location>
        <begin position="1"/>
        <end position="143"/>
    </location>
</feature>
<dbReference type="PANTHER" id="PTHR36766:SF48">
    <property type="entry name" value="DISEASE RESISTANCE PROTEIN RGA3"/>
    <property type="match status" value="1"/>
</dbReference>
<dbReference type="Proteomes" id="UP000237105">
    <property type="component" value="Unassembled WGS sequence"/>
</dbReference>
<dbReference type="EMBL" id="JXTB01000105">
    <property type="protein sequence ID" value="PON63317.1"/>
    <property type="molecule type" value="Genomic_DNA"/>
</dbReference>
<sequence>MGKTTLAQLVFNDERVDKHFQLKMWVCVSEDFDVLRLIKAIIESGTGRSCEALEMDPLQKCLRDMVKGKRFLLVLDDVWNEDQEQWDKLKYVLACGSYGASIVVTTRLKRVASFMGTVPMHQLSCLSEDDCWSLFKQRAFGNQTEERPNLVMIGKEIVKKCKGVPLAAKPLGGLMCFKNEENEWLSVMHSALWNLPEDNGSILPALRLSYLHLPVEQRRCFAYCAIFPKDYAIEKEKLIHLWVANGLISSKRGLEIEDIGGEIFNELCWRSFFQDVGG</sequence>
<keyword evidence="2" id="KW-0611">Plant defense</keyword>
<gene>
    <name evidence="5" type="ORF">PanWU01x14_132270</name>
</gene>
<dbReference type="AlphaFoldDB" id="A0A2P5CQI4"/>
<name>A0A2P5CQI4_PARAD</name>
<dbReference type="InterPro" id="IPR042197">
    <property type="entry name" value="Apaf_helical"/>
</dbReference>
<comment type="caution">
    <text evidence="5">The sequence shown here is derived from an EMBL/GenBank/DDBJ whole genome shotgun (WGS) entry which is preliminary data.</text>
</comment>
<feature type="non-terminal residue" evidence="5">
    <location>
        <position position="278"/>
    </location>
</feature>
<evidence type="ECO:0000259" key="4">
    <source>
        <dbReference type="Pfam" id="PF23559"/>
    </source>
</evidence>
<organism evidence="5 6">
    <name type="scientific">Parasponia andersonii</name>
    <name type="common">Sponia andersonii</name>
    <dbReference type="NCBI Taxonomy" id="3476"/>
    <lineage>
        <taxon>Eukaryota</taxon>
        <taxon>Viridiplantae</taxon>
        <taxon>Streptophyta</taxon>
        <taxon>Embryophyta</taxon>
        <taxon>Tracheophyta</taxon>
        <taxon>Spermatophyta</taxon>
        <taxon>Magnoliopsida</taxon>
        <taxon>eudicotyledons</taxon>
        <taxon>Gunneridae</taxon>
        <taxon>Pentapetalae</taxon>
        <taxon>rosids</taxon>
        <taxon>fabids</taxon>
        <taxon>Rosales</taxon>
        <taxon>Cannabaceae</taxon>
        <taxon>Parasponia</taxon>
    </lineage>
</organism>
<dbReference type="Pfam" id="PF00931">
    <property type="entry name" value="NB-ARC"/>
    <property type="match status" value="1"/>
</dbReference>
<dbReference type="OrthoDB" id="1166042at2759"/>
<dbReference type="PRINTS" id="PR00364">
    <property type="entry name" value="DISEASERSIST"/>
</dbReference>
<dbReference type="InterPro" id="IPR002182">
    <property type="entry name" value="NB-ARC"/>
</dbReference>
<dbReference type="InterPro" id="IPR036388">
    <property type="entry name" value="WH-like_DNA-bd_sf"/>
</dbReference>
<evidence type="ECO:0000256" key="2">
    <source>
        <dbReference type="ARBA" id="ARBA00022821"/>
    </source>
</evidence>